<dbReference type="Gene3D" id="2.60.40.10">
    <property type="entry name" value="Immunoglobulins"/>
    <property type="match status" value="2"/>
</dbReference>
<protein>
    <submittedName>
        <fullName evidence="2">Ig-like domain repeat protein</fullName>
    </submittedName>
</protein>
<feature type="domain" description="Bacterial Ig-like" evidence="1">
    <location>
        <begin position="21"/>
        <end position="93"/>
    </location>
</feature>
<dbReference type="Proteomes" id="UP000613768">
    <property type="component" value="Unassembled WGS sequence"/>
</dbReference>
<evidence type="ECO:0000259" key="1">
    <source>
        <dbReference type="Pfam" id="PF16640"/>
    </source>
</evidence>
<evidence type="ECO:0000313" key="3">
    <source>
        <dbReference type="Proteomes" id="UP000613768"/>
    </source>
</evidence>
<organism evidence="2 3">
    <name type="scientific">Pseudomarimonas arenosa</name>
    <dbReference type="NCBI Taxonomy" id="2774145"/>
    <lineage>
        <taxon>Bacteria</taxon>
        <taxon>Pseudomonadati</taxon>
        <taxon>Pseudomonadota</taxon>
        <taxon>Gammaproteobacteria</taxon>
        <taxon>Lysobacterales</taxon>
        <taxon>Lysobacteraceae</taxon>
        <taxon>Pseudomarimonas</taxon>
    </lineage>
</organism>
<sequence>MKCHGGAAYEAWFGGRAGLILTAEVSGVQPTGTVTFRDGPTPIAGCSDVILINIDGRRLATCTTSSLSAGTHSLSGSYPGDSRHLSSTGNLSQRINARPALNQPSDLVLFEDQASAPVVLSLTDAETAAASLSLATGSSNQALVSDAMLSAGVSGTGSTRNLVITPAPDRSGGATITLGVTDGDGATTSRSFLLNVIPVNDAPTLSLSGNQYHPAGSSGAFQVAGFASGDPGPFETGQTLSYSVLPLNNAQTLVTGAAIDASGRLSYQLNGSSGGALFAVVARDDGGTSNGGSDRSAPRLFRVLVGNGANIALQIARIFHEPLKIATFVPTGRSCGLRRPDLAAFGMFFRNSDAM</sequence>
<name>A0AAW3ZQ61_9GAMM</name>
<keyword evidence="3" id="KW-1185">Reference proteome</keyword>
<proteinExistence type="predicted"/>
<dbReference type="EMBL" id="JACYTR010000104">
    <property type="protein sequence ID" value="MBD8528256.1"/>
    <property type="molecule type" value="Genomic_DNA"/>
</dbReference>
<dbReference type="Pfam" id="PF16640">
    <property type="entry name" value="Big_3_5"/>
    <property type="match status" value="1"/>
</dbReference>
<accession>A0AAW3ZQ61</accession>
<dbReference type="AlphaFoldDB" id="A0AAW3ZQ61"/>
<dbReference type="InterPro" id="IPR013783">
    <property type="entry name" value="Ig-like_fold"/>
</dbReference>
<dbReference type="InterPro" id="IPR032109">
    <property type="entry name" value="Big_3_5"/>
</dbReference>
<reference evidence="2 3" key="1">
    <citation type="submission" date="2020-09" db="EMBL/GenBank/DDBJ databases">
        <title>Pseudoxanthomonas sp. CAU 1598 isolated from sand of Yaerae Beach.</title>
        <authorList>
            <person name="Kim W."/>
        </authorList>
    </citation>
    <scope>NUCLEOTIDE SEQUENCE [LARGE SCALE GENOMIC DNA]</scope>
    <source>
        <strain evidence="2 3">CAU 1598</strain>
    </source>
</reference>
<evidence type="ECO:0000313" key="2">
    <source>
        <dbReference type="EMBL" id="MBD8528256.1"/>
    </source>
</evidence>
<comment type="caution">
    <text evidence="2">The sequence shown here is derived from an EMBL/GenBank/DDBJ whole genome shotgun (WGS) entry which is preliminary data.</text>
</comment>
<feature type="non-terminal residue" evidence="2">
    <location>
        <position position="355"/>
    </location>
</feature>
<dbReference type="RefSeq" id="WP_192031673.1">
    <property type="nucleotide sequence ID" value="NZ_JACYTR010000104.1"/>
</dbReference>
<gene>
    <name evidence="2" type="ORF">IFO71_21110</name>
</gene>